<name>X1E720_9ZZZZ</name>
<proteinExistence type="predicted"/>
<dbReference type="AlphaFoldDB" id="X1E720"/>
<organism evidence="1">
    <name type="scientific">marine sediment metagenome</name>
    <dbReference type="NCBI Taxonomy" id="412755"/>
    <lineage>
        <taxon>unclassified sequences</taxon>
        <taxon>metagenomes</taxon>
        <taxon>ecological metagenomes</taxon>
    </lineage>
</organism>
<reference evidence="1" key="1">
    <citation type="journal article" date="2014" name="Front. Microbiol.">
        <title>High frequency of phylogenetically diverse reductive dehalogenase-homologous genes in deep subseafloor sedimentary metagenomes.</title>
        <authorList>
            <person name="Kawai M."/>
            <person name="Futagami T."/>
            <person name="Toyoda A."/>
            <person name="Takaki Y."/>
            <person name="Nishi S."/>
            <person name="Hori S."/>
            <person name="Arai W."/>
            <person name="Tsubouchi T."/>
            <person name="Morono Y."/>
            <person name="Uchiyama I."/>
            <person name="Ito T."/>
            <person name="Fujiyama A."/>
            <person name="Inagaki F."/>
            <person name="Takami H."/>
        </authorList>
    </citation>
    <scope>NUCLEOTIDE SEQUENCE</scope>
    <source>
        <strain evidence="1">Expedition CK06-06</strain>
    </source>
</reference>
<accession>X1E720</accession>
<feature type="non-terminal residue" evidence="1">
    <location>
        <position position="1"/>
    </location>
</feature>
<dbReference type="EMBL" id="BART01041719">
    <property type="protein sequence ID" value="GAH28392.1"/>
    <property type="molecule type" value="Genomic_DNA"/>
</dbReference>
<evidence type="ECO:0000313" key="1">
    <source>
        <dbReference type="EMBL" id="GAH28392.1"/>
    </source>
</evidence>
<gene>
    <name evidence="1" type="ORF">S01H4_66914</name>
</gene>
<comment type="caution">
    <text evidence="1">The sequence shown here is derived from an EMBL/GenBank/DDBJ whole genome shotgun (WGS) entry which is preliminary data.</text>
</comment>
<sequence>VRSDVPLTVAQSGQKLYIADYGDLRITQEDVETVVPVKCTIPWNKKHFDCVCLGGI</sequence>
<protein>
    <submittedName>
        <fullName evidence="1">Uncharacterized protein</fullName>
    </submittedName>
</protein>
<feature type="non-terminal residue" evidence="1">
    <location>
        <position position="56"/>
    </location>
</feature>